<protein>
    <submittedName>
        <fullName evidence="1">11814_t:CDS:1</fullName>
    </submittedName>
</protein>
<evidence type="ECO:0000313" key="2">
    <source>
        <dbReference type="Proteomes" id="UP000789525"/>
    </source>
</evidence>
<sequence length="245" mass="27969">MAIWPKGQHSLSTTESTRKPFHQRKKSDIERAGQLLCLARSIDSIPGLRKAALKVIQEIIELPVSILLDAKLMRDVPWNSIFTYLCEPYLGKKSSFEYTQEELKRAAFLCRALSMTCNGVMDPIFKKFIRGLQNGTDYATSTGAYLADYRQPAWNTRASQLKALRTGFIHACRVRKALSSNYFDLFLLEVRKAQRVLDYSLQELEIKELALTCAITSRNFSKRSPLHFISVESLDVICDILVHQM</sequence>
<reference evidence="1" key="1">
    <citation type="submission" date="2021-06" db="EMBL/GenBank/DDBJ databases">
        <authorList>
            <person name="Kallberg Y."/>
            <person name="Tangrot J."/>
            <person name="Rosling A."/>
        </authorList>
    </citation>
    <scope>NUCLEOTIDE SEQUENCE</scope>
    <source>
        <strain evidence="1">CL356</strain>
    </source>
</reference>
<dbReference type="EMBL" id="CAJVPT010063331">
    <property type="protein sequence ID" value="CAG8768457.1"/>
    <property type="molecule type" value="Genomic_DNA"/>
</dbReference>
<name>A0ACA9QXR1_9GLOM</name>
<keyword evidence="2" id="KW-1185">Reference proteome</keyword>
<feature type="non-terminal residue" evidence="1">
    <location>
        <position position="245"/>
    </location>
</feature>
<evidence type="ECO:0000313" key="1">
    <source>
        <dbReference type="EMBL" id="CAG8768457.1"/>
    </source>
</evidence>
<dbReference type="Proteomes" id="UP000789525">
    <property type="component" value="Unassembled WGS sequence"/>
</dbReference>
<gene>
    <name evidence="1" type="ORF">ACOLOM_LOCUS13616</name>
</gene>
<accession>A0ACA9QXR1</accession>
<comment type="caution">
    <text evidence="1">The sequence shown here is derived from an EMBL/GenBank/DDBJ whole genome shotgun (WGS) entry which is preliminary data.</text>
</comment>
<proteinExistence type="predicted"/>
<organism evidence="1 2">
    <name type="scientific">Acaulospora colombiana</name>
    <dbReference type="NCBI Taxonomy" id="27376"/>
    <lineage>
        <taxon>Eukaryota</taxon>
        <taxon>Fungi</taxon>
        <taxon>Fungi incertae sedis</taxon>
        <taxon>Mucoromycota</taxon>
        <taxon>Glomeromycotina</taxon>
        <taxon>Glomeromycetes</taxon>
        <taxon>Diversisporales</taxon>
        <taxon>Acaulosporaceae</taxon>
        <taxon>Acaulospora</taxon>
    </lineage>
</organism>